<dbReference type="EC" id="3.4.24.-" evidence="3"/>
<dbReference type="Pfam" id="PF05193">
    <property type="entry name" value="Peptidase_M16_C"/>
    <property type="match status" value="1"/>
</dbReference>
<name>A0A7X0B3G1_9PROT</name>
<dbReference type="AlphaFoldDB" id="A0A7X0B3G1"/>
<gene>
    <name evidence="3" type="ORF">FHS74_005262</name>
</gene>
<keyword evidence="3" id="KW-0645">Protease</keyword>
<reference evidence="3 4" key="1">
    <citation type="submission" date="2020-08" db="EMBL/GenBank/DDBJ databases">
        <title>Genomic Encyclopedia of Type Strains, Phase IV (KMG-IV): sequencing the most valuable type-strain genomes for metagenomic binning, comparative biology and taxonomic classification.</title>
        <authorList>
            <person name="Goeker M."/>
        </authorList>
    </citation>
    <scope>NUCLEOTIDE SEQUENCE [LARGE SCALE GENOMIC DNA]</scope>
    <source>
        <strain evidence="3 4">DSM 22198</strain>
    </source>
</reference>
<dbReference type="SUPFAM" id="SSF63411">
    <property type="entry name" value="LuxS/MPP-like metallohydrolase"/>
    <property type="match status" value="2"/>
</dbReference>
<keyword evidence="3" id="KW-0378">Hydrolase</keyword>
<dbReference type="InterPro" id="IPR050361">
    <property type="entry name" value="MPP/UQCRC_Complex"/>
</dbReference>
<dbReference type="Proteomes" id="UP000539175">
    <property type="component" value="Unassembled WGS sequence"/>
</dbReference>
<evidence type="ECO:0000256" key="1">
    <source>
        <dbReference type="SAM" id="SignalP"/>
    </source>
</evidence>
<dbReference type="InterPro" id="IPR011249">
    <property type="entry name" value="Metalloenz_LuxS/M16"/>
</dbReference>
<dbReference type="GO" id="GO:0008233">
    <property type="term" value="F:peptidase activity"/>
    <property type="evidence" value="ECO:0007669"/>
    <property type="project" value="UniProtKB-KW"/>
</dbReference>
<protein>
    <submittedName>
        <fullName evidence="3">Zinc protease</fullName>
        <ecNumber evidence="3">3.4.24.-</ecNumber>
    </submittedName>
</protein>
<evidence type="ECO:0000259" key="2">
    <source>
        <dbReference type="Pfam" id="PF05193"/>
    </source>
</evidence>
<feature type="domain" description="Peptidase M16 C-terminal" evidence="2">
    <location>
        <begin position="197"/>
        <end position="371"/>
    </location>
</feature>
<evidence type="ECO:0000313" key="4">
    <source>
        <dbReference type="Proteomes" id="UP000539175"/>
    </source>
</evidence>
<dbReference type="GO" id="GO:0006508">
    <property type="term" value="P:proteolysis"/>
    <property type="evidence" value="ECO:0007669"/>
    <property type="project" value="UniProtKB-KW"/>
</dbReference>
<dbReference type="PANTHER" id="PTHR11851">
    <property type="entry name" value="METALLOPROTEASE"/>
    <property type="match status" value="1"/>
</dbReference>
<comment type="caution">
    <text evidence="3">The sequence shown here is derived from an EMBL/GenBank/DDBJ whole genome shotgun (WGS) entry which is preliminary data.</text>
</comment>
<keyword evidence="1" id="KW-0732">Signal</keyword>
<feature type="chain" id="PRO_5031122260" evidence="1">
    <location>
        <begin position="25"/>
        <end position="444"/>
    </location>
</feature>
<proteinExistence type="predicted"/>
<dbReference type="GO" id="GO:0046872">
    <property type="term" value="F:metal ion binding"/>
    <property type="evidence" value="ECO:0007669"/>
    <property type="project" value="InterPro"/>
</dbReference>
<keyword evidence="4" id="KW-1185">Reference proteome</keyword>
<dbReference type="InterPro" id="IPR007863">
    <property type="entry name" value="Peptidase_M16_C"/>
</dbReference>
<dbReference type="EMBL" id="JACIIZ010000019">
    <property type="protein sequence ID" value="MBB6254672.1"/>
    <property type="molecule type" value="Genomic_DNA"/>
</dbReference>
<dbReference type="Gene3D" id="3.30.830.10">
    <property type="entry name" value="Metalloenzyme, LuxS/M16 peptidase-like"/>
    <property type="match status" value="2"/>
</dbReference>
<organism evidence="3 4">
    <name type="scientific">Nitrospirillum iridis</name>
    <dbReference type="NCBI Taxonomy" id="765888"/>
    <lineage>
        <taxon>Bacteria</taxon>
        <taxon>Pseudomonadati</taxon>
        <taxon>Pseudomonadota</taxon>
        <taxon>Alphaproteobacteria</taxon>
        <taxon>Rhodospirillales</taxon>
        <taxon>Azospirillaceae</taxon>
        <taxon>Nitrospirillum</taxon>
    </lineage>
</organism>
<feature type="signal peptide" evidence="1">
    <location>
        <begin position="1"/>
        <end position="24"/>
    </location>
</feature>
<dbReference type="RefSeq" id="WP_184807202.1">
    <property type="nucleotide sequence ID" value="NZ_JACIIZ010000019.1"/>
</dbReference>
<sequence>MRAALIRRLVIALALLLAALPAAAATVAGESLVQRVVSPGGIEVWLVRDSKNPIIALNWSFRGGAATDPPDRLGLAAMTAGLLDEGAGDLDAVAFQGRLADRSIGLAFTASRDWLSGALLTLRDNREEAFALARLALVAPRFDADAVARIRGQFQVAVTRQEADPVTAAYHALARELFSDHPYGRPLRGTPDTLAAITPDDLRGFAARRLARDGLLVTAAGDISPAELATAVDGIFGDLPAAGAPVAIPDRVPAAHGQRQALPWPGEQSLFVLAAAGVAPDDPDWPAALVLAHILGGDGLESRLVAAVRDQRGLAYDVQCNLQSYRHANLLVVNGSTANRTVPEALDLVRRTLADVAARGVTARELRDAQAFLIGSFPLQFTSNRAIAALLLDIRRDGFPAAYLDHRATALRHVTRGAVQRVAARLLRPEGMATVVVGGAGVPQ</sequence>
<accession>A0A7X0B3G1</accession>
<evidence type="ECO:0000313" key="3">
    <source>
        <dbReference type="EMBL" id="MBB6254672.1"/>
    </source>
</evidence>
<dbReference type="PANTHER" id="PTHR11851:SF224">
    <property type="entry name" value="PROCESSING PROTEASE"/>
    <property type="match status" value="1"/>
</dbReference>